<dbReference type="InterPro" id="IPR038063">
    <property type="entry name" value="Transpep_catalytic_dom"/>
</dbReference>
<evidence type="ECO:0000256" key="2">
    <source>
        <dbReference type="ARBA" id="ARBA00005992"/>
    </source>
</evidence>
<protein>
    <submittedName>
        <fullName evidence="11">L,D-transpeptidase</fullName>
        <ecNumber evidence="11">2.-.-.-</ecNumber>
    </submittedName>
</protein>
<comment type="similarity">
    <text evidence="2">Belongs to the YkuD family.</text>
</comment>
<dbReference type="GO" id="GO:0071555">
    <property type="term" value="P:cell wall organization"/>
    <property type="evidence" value="ECO:0007669"/>
    <property type="project" value="UniProtKB-UniRule"/>
</dbReference>
<keyword evidence="3" id="KW-0328">Glycosyltransferase</keyword>
<sequence length="229" mass="23853">MRPAISFSVAERDQVGDAMNGLSKWAVTASAAAVLGVQAMGQQVAATKTVAVPAKRVIVVSLADRKLALVEDGQVKKVYTVAVGKPTTPSPTGTFSIARRVKNPVYQHEGKTVQPGPGNPVGTRWMGLSVKGYGIHGTNEPKSIGKAASHGCIRMAKKDLEEMYELVNVGDTVELVGQRNEETAQLFGGEQQPVVAGTREPVMTASATATPATATIASATDGVAVTGNW</sequence>
<evidence type="ECO:0000256" key="4">
    <source>
        <dbReference type="ARBA" id="ARBA00022679"/>
    </source>
</evidence>
<keyword evidence="4 11" id="KW-0808">Transferase</keyword>
<dbReference type="GO" id="GO:0008360">
    <property type="term" value="P:regulation of cell shape"/>
    <property type="evidence" value="ECO:0007669"/>
    <property type="project" value="UniProtKB-UniRule"/>
</dbReference>
<dbReference type="AlphaFoldDB" id="A0AAU7DIX2"/>
<evidence type="ECO:0000256" key="9">
    <source>
        <dbReference type="PROSITE-ProRule" id="PRU01373"/>
    </source>
</evidence>
<dbReference type="RefSeq" id="WP_348263019.1">
    <property type="nucleotide sequence ID" value="NZ_CP121196.1"/>
</dbReference>
<feature type="active site" description="Proton donor/acceptor" evidence="9">
    <location>
        <position position="136"/>
    </location>
</feature>
<dbReference type="PANTHER" id="PTHR30582:SF24">
    <property type="entry name" value="L,D-TRANSPEPTIDASE ERFK_SRFK-RELATED"/>
    <property type="match status" value="1"/>
</dbReference>
<keyword evidence="6 9" id="KW-0133">Cell shape</keyword>
<evidence type="ECO:0000256" key="3">
    <source>
        <dbReference type="ARBA" id="ARBA00022676"/>
    </source>
</evidence>
<dbReference type="EMBL" id="CP121196">
    <property type="protein sequence ID" value="XBH17794.1"/>
    <property type="molecule type" value="Genomic_DNA"/>
</dbReference>
<comment type="pathway">
    <text evidence="1 9">Cell wall biogenesis; peptidoglycan biosynthesis.</text>
</comment>
<keyword evidence="5" id="KW-0378">Hydrolase</keyword>
<evidence type="ECO:0000256" key="1">
    <source>
        <dbReference type="ARBA" id="ARBA00004752"/>
    </source>
</evidence>
<evidence type="ECO:0000256" key="7">
    <source>
        <dbReference type="ARBA" id="ARBA00022984"/>
    </source>
</evidence>
<dbReference type="GO" id="GO:0018104">
    <property type="term" value="P:peptidoglycan-protein cross-linking"/>
    <property type="evidence" value="ECO:0007669"/>
    <property type="project" value="TreeGrafter"/>
</dbReference>
<reference evidence="11" key="1">
    <citation type="submission" date="2023-03" db="EMBL/GenBank/DDBJ databases">
        <title>Edaphobacter sp.</title>
        <authorList>
            <person name="Huber K.J."/>
            <person name="Papendorf J."/>
            <person name="Pilke C."/>
            <person name="Bunk B."/>
            <person name="Sproeer C."/>
            <person name="Pester M."/>
        </authorList>
    </citation>
    <scope>NUCLEOTIDE SEQUENCE</scope>
    <source>
        <strain evidence="11">DSM 110680</strain>
    </source>
</reference>
<keyword evidence="8 9" id="KW-0961">Cell wall biogenesis/degradation</keyword>
<feature type="active site" description="Nucleophile" evidence="9">
    <location>
        <position position="152"/>
    </location>
</feature>
<accession>A0AAU7DIX2</accession>
<evidence type="ECO:0000256" key="5">
    <source>
        <dbReference type="ARBA" id="ARBA00022801"/>
    </source>
</evidence>
<dbReference type="GO" id="GO:0016757">
    <property type="term" value="F:glycosyltransferase activity"/>
    <property type="evidence" value="ECO:0007669"/>
    <property type="project" value="UniProtKB-KW"/>
</dbReference>
<dbReference type="InterPro" id="IPR050979">
    <property type="entry name" value="LD-transpeptidase"/>
</dbReference>
<keyword evidence="7 9" id="KW-0573">Peptidoglycan synthesis</keyword>
<gene>
    <name evidence="11" type="ORF">P8935_00330</name>
</gene>
<dbReference type="InterPro" id="IPR005490">
    <property type="entry name" value="LD_TPept_cat_dom"/>
</dbReference>
<dbReference type="GO" id="GO:0005576">
    <property type="term" value="C:extracellular region"/>
    <property type="evidence" value="ECO:0007669"/>
    <property type="project" value="TreeGrafter"/>
</dbReference>
<dbReference type="GO" id="GO:0071972">
    <property type="term" value="F:peptidoglycan L,D-transpeptidase activity"/>
    <property type="evidence" value="ECO:0007669"/>
    <property type="project" value="TreeGrafter"/>
</dbReference>
<dbReference type="CDD" id="cd16913">
    <property type="entry name" value="YkuD_like"/>
    <property type="match status" value="1"/>
</dbReference>
<evidence type="ECO:0000259" key="10">
    <source>
        <dbReference type="PROSITE" id="PS52029"/>
    </source>
</evidence>
<evidence type="ECO:0000313" key="11">
    <source>
        <dbReference type="EMBL" id="XBH17794.1"/>
    </source>
</evidence>
<dbReference type="EC" id="2.-.-.-" evidence="11"/>
<name>A0AAU7DIX2_9BACT</name>
<dbReference type="PANTHER" id="PTHR30582">
    <property type="entry name" value="L,D-TRANSPEPTIDASE"/>
    <property type="match status" value="1"/>
</dbReference>
<dbReference type="PROSITE" id="PS52029">
    <property type="entry name" value="LD_TPASE"/>
    <property type="match status" value="1"/>
</dbReference>
<feature type="domain" description="L,D-TPase catalytic" evidence="10">
    <location>
        <begin position="56"/>
        <end position="176"/>
    </location>
</feature>
<evidence type="ECO:0000256" key="6">
    <source>
        <dbReference type="ARBA" id="ARBA00022960"/>
    </source>
</evidence>
<dbReference type="Gene3D" id="2.40.440.10">
    <property type="entry name" value="L,D-transpeptidase catalytic domain-like"/>
    <property type="match status" value="1"/>
</dbReference>
<organism evidence="11">
    <name type="scientific">Telmatobacter sp. DSM 110680</name>
    <dbReference type="NCBI Taxonomy" id="3036704"/>
    <lineage>
        <taxon>Bacteria</taxon>
        <taxon>Pseudomonadati</taxon>
        <taxon>Acidobacteriota</taxon>
        <taxon>Terriglobia</taxon>
        <taxon>Terriglobales</taxon>
        <taxon>Acidobacteriaceae</taxon>
        <taxon>Telmatobacter</taxon>
    </lineage>
</organism>
<proteinExistence type="inferred from homology"/>
<dbReference type="Pfam" id="PF03734">
    <property type="entry name" value="YkuD"/>
    <property type="match status" value="1"/>
</dbReference>
<evidence type="ECO:0000256" key="8">
    <source>
        <dbReference type="ARBA" id="ARBA00023316"/>
    </source>
</evidence>
<dbReference type="SUPFAM" id="SSF141523">
    <property type="entry name" value="L,D-transpeptidase catalytic domain-like"/>
    <property type="match status" value="1"/>
</dbReference>